<feature type="domain" description="Peptidase M16 C-terminal" evidence="11">
    <location>
        <begin position="209"/>
        <end position="389"/>
    </location>
</feature>
<evidence type="ECO:0000313" key="12">
    <source>
        <dbReference type="EMBL" id="NNV54680.1"/>
    </source>
</evidence>
<dbReference type="SUPFAM" id="SSF63411">
    <property type="entry name" value="LuxS/MPP-like metallohydrolase"/>
    <property type="match status" value="4"/>
</dbReference>
<dbReference type="InterPro" id="IPR011249">
    <property type="entry name" value="Metalloenz_LuxS/M16"/>
</dbReference>
<dbReference type="PROSITE" id="PS00143">
    <property type="entry name" value="INSULINASE"/>
    <property type="match status" value="1"/>
</dbReference>
<feature type="domain" description="Peptidase M16 N-terminal" evidence="10">
    <location>
        <begin position="51"/>
        <end position="169"/>
    </location>
</feature>
<comment type="caution">
    <text evidence="12">The sequence shown here is derived from an EMBL/GenBank/DDBJ whole genome shotgun (WGS) entry which is preliminary data.</text>
</comment>
<feature type="signal peptide" evidence="9">
    <location>
        <begin position="1"/>
        <end position="23"/>
    </location>
</feature>
<dbReference type="GO" id="GO:0004222">
    <property type="term" value="F:metalloendopeptidase activity"/>
    <property type="evidence" value="ECO:0007669"/>
    <property type="project" value="InterPro"/>
</dbReference>
<evidence type="ECO:0000256" key="3">
    <source>
        <dbReference type="ARBA" id="ARBA00022670"/>
    </source>
</evidence>
<keyword evidence="6" id="KW-0862">Zinc</keyword>
<gene>
    <name evidence="12" type="ORF">GD597_04340</name>
</gene>
<keyword evidence="13" id="KW-1185">Reference proteome</keyword>
<evidence type="ECO:0000256" key="6">
    <source>
        <dbReference type="ARBA" id="ARBA00022833"/>
    </source>
</evidence>
<evidence type="ECO:0000256" key="2">
    <source>
        <dbReference type="ARBA" id="ARBA00007261"/>
    </source>
</evidence>
<dbReference type="AlphaFoldDB" id="A0A8J8JT19"/>
<dbReference type="InterPro" id="IPR011765">
    <property type="entry name" value="Pept_M16_N"/>
</dbReference>
<organism evidence="12 13">
    <name type="scientific">Limnovirga soli</name>
    <dbReference type="NCBI Taxonomy" id="2656915"/>
    <lineage>
        <taxon>Bacteria</taxon>
        <taxon>Pseudomonadati</taxon>
        <taxon>Bacteroidota</taxon>
        <taxon>Chitinophagia</taxon>
        <taxon>Chitinophagales</taxon>
        <taxon>Chitinophagaceae</taxon>
        <taxon>Limnovirga</taxon>
    </lineage>
</organism>
<dbReference type="RefSeq" id="WP_171606608.1">
    <property type="nucleotide sequence ID" value="NZ_WHPF01000003.1"/>
</dbReference>
<reference evidence="12" key="1">
    <citation type="submission" date="2019-10" db="EMBL/GenBank/DDBJ databases">
        <title>Draft genome sequence of Panacibacter sp. KCS-6.</title>
        <authorList>
            <person name="Yim K.J."/>
        </authorList>
    </citation>
    <scope>NUCLEOTIDE SEQUENCE</scope>
    <source>
        <strain evidence="12">KCS-6</strain>
    </source>
</reference>
<dbReference type="InterPro" id="IPR007863">
    <property type="entry name" value="Peptidase_M16_C"/>
</dbReference>
<feature type="domain" description="Peptidase M16 C-terminal" evidence="11">
    <location>
        <begin position="700"/>
        <end position="866"/>
    </location>
</feature>
<evidence type="ECO:0000256" key="1">
    <source>
        <dbReference type="ARBA" id="ARBA00001947"/>
    </source>
</evidence>
<sequence>MLRKCITYVLLVVFSISTIIASAQTGQEKLPVDPAVKIGKLPNGLTYYIRKNDKPESKAEMRLVVNTGSIMEDNDQQGLAHFIEHMAFNGSTHFKKNELVSALQNMGIEFGADLNAYTSFDETVYILPVPLTDTSNLRKGLTVLQDWAGGLSLDKDQIDGERNVVLEESRLGKGADDRMFRKIYPLQYAGSKYANRLPIGKDSIIKHASYDAVRRFYKEWYRPNLMAVIVVGDIDPLKVEQLIKEYFGVLKNPANARPRTAAIVPERTADNAIVVTDKEATNFYVQVEFSAKPVKPDVTVADYRQYLVRNLFASLLNERLSDLRQSANPPFLYAAADFNSYARGYQSFSAFAVAGKDGPDTALFAMMKEIERVKKFGFTADELDRAKKEMLANFEQLYNNRDKTESPSFVEEYIRNFLAKECIPGIEKEFEYRKQMLPGITIAEVNAVAKPLQQKQHFFASLQGPAESGIALPDKNALLANTVAAMKQEVKAKEEKAIASALINTKIQPGKIVSETKNEQLGVTELGFANGVKVILKPTDFKNDEIILTSFHKGGTSLYGVADKYNAANAAGIVAQMGIGDFSPTDLNKYMAGKNASVFPRIGGLTAALNGSSSVKDFETLLQLCYLYINAPRKDEALFNAWKEKQKSATSFAMANPQTAFVDTLYQTLYQGNPLAPSPIAKPENFDKIDLNRAMEIYKEQFGNANEFTFIFTGSIDVEKVKPLLEMYLGALTSTGKAAAYVDNGVRPLKGNSQFNVYKGKEPKSLILTFYTGEVNYTEDLELKAAALSEVLNIKIIEDLREKLGAIYGGGIFANVGRLPYGNYQVVLQLPCGPENVDTLIKSAAIEIDKIKANGPTEEDLAKIKKTWLEQYKVQIKQNGYWSGKLQSIYFNGNTADRIFTYEQLVNALTVADIKAVANQLLDNNNVLQAVLNPEQ</sequence>
<feature type="chain" id="PRO_5035201169" evidence="9">
    <location>
        <begin position="24"/>
        <end position="936"/>
    </location>
</feature>
<dbReference type="PANTHER" id="PTHR43690">
    <property type="entry name" value="NARDILYSIN"/>
    <property type="match status" value="1"/>
</dbReference>
<evidence type="ECO:0000256" key="4">
    <source>
        <dbReference type="ARBA" id="ARBA00022723"/>
    </source>
</evidence>
<dbReference type="GO" id="GO:0046872">
    <property type="term" value="F:metal ion binding"/>
    <property type="evidence" value="ECO:0007669"/>
    <property type="project" value="UniProtKB-KW"/>
</dbReference>
<keyword evidence="3" id="KW-0645">Protease</keyword>
<dbReference type="Gene3D" id="3.30.830.10">
    <property type="entry name" value="Metalloenzyme, LuxS/M16 peptidase-like"/>
    <property type="match status" value="4"/>
</dbReference>
<comment type="cofactor">
    <cofactor evidence="1">
        <name>Zn(2+)</name>
        <dbReference type="ChEBI" id="CHEBI:29105"/>
    </cofactor>
</comment>
<keyword evidence="4" id="KW-0479">Metal-binding</keyword>
<dbReference type="Proteomes" id="UP000598971">
    <property type="component" value="Unassembled WGS sequence"/>
</dbReference>
<evidence type="ECO:0000256" key="9">
    <source>
        <dbReference type="SAM" id="SignalP"/>
    </source>
</evidence>
<evidence type="ECO:0000313" key="13">
    <source>
        <dbReference type="Proteomes" id="UP000598971"/>
    </source>
</evidence>
<dbReference type="PANTHER" id="PTHR43690:SF34">
    <property type="entry name" value="ZINC PROTEASE PQQL-LIKE"/>
    <property type="match status" value="1"/>
</dbReference>
<dbReference type="GO" id="GO:0006508">
    <property type="term" value="P:proteolysis"/>
    <property type="evidence" value="ECO:0007669"/>
    <property type="project" value="UniProtKB-KW"/>
</dbReference>
<dbReference type="Pfam" id="PF05193">
    <property type="entry name" value="Peptidase_M16_C"/>
    <property type="match status" value="2"/>
</dbReference>
<evidence type="ECO:0000256" key="5">
    <source>
        <dbReference type="ARBA" id="ARBA00022801"/>
    </source>
</evidence>
<keyword evidence="5" id="KW-0378">Hydrolase</keyword>
<keyword evidence="9" id="KW-0732">Signal</keyword>
<dbReference type="InterPro" id="IPR001431">
    <property type="entry name" value="Pept_M16_Zn_BS"/>
</dbReference>
<dbReference type="Pfam" id="PF00675">
    <property type="entry name" value="Peptidase_M16"/>
    <property type="match status" value="1"/>
</dbReference>
<evidence type="ECO:0000259" key="10">
    <source>
        <dbReference type="Pfam" id="PF00675"/>
    </source>
</evidence>
<evidence type="ECO:0000256" key="7">
    <source>
        <dbReference type="ARBA" id="ARBA00023049"/>
    </source>
</evidence>
<keyword evidence="7" id="KW-0482">Metalloprotease</keyword>
<proteinExistence type="inferred from homology"/>
<comment type="similarity">
    <text evidence="2 8">Belongs to the peptidase M16 family.</text>
</comment>
<protein>
    <submittedName>
        <fullName evidence="12">Insulinase family protein</fullName>
    </submittedName>
</protein>
<dbReference type="InterPro" id="IPR050626">
    <property type="entry name" value="Peptidase_M16"/>
</dbReference>
<dbReference type="EMBL" id="WHPF01000003">
    <property type="protein sequence ID" value="NNV54680.1"/>
    <property type="molecule type" value="Genomic_DNA"/>
</dbReference>
<accession>A0A8J8JT19</accession>
<name>A0A8J8JT19_9BACT</name>
<evidence type="ECO:0000256" key="8">
    <source>
        <dbReference type="RuleBase" id="RU004447"/>
    </source>
</evidence>
<evidence type="ECO:0000259" key="11">
    <source>
        <dbReference type="Pfam" id="PF05193"/>
    </source>
</evidence>